<protein>
    <submittedName>
        <fullName evidence="2">Uncharacterized protein</fullName>
    </submittedName>
</protein>
<gene>
    <name evidence="2" type="ORF">SORBI_3005G120101</name>
</gene>
<dbReference type="OMA" id="QWPDAVH"/>
<dbReference type="Proteomes" id="UP000000768">
    <property type="component" value="Chromosome 5"/>
</dbReference>
<feature type="compositionally biased region" description="Basic and acidic residues" evidence="1">
    <location>
        <begin position="246"/>
        <end position="264"/>
    </location>
</feature>
<keyword evidence="3" id="KW-1185">Reference proteome</keyword>
<evidence type="ECO:0000313" key="2">
    <source>
        <dbReference type="EMBL" id="OQU83461.1"/>
    </source>
</evidence>
<evidence type="ECO:0000256" key="1">
    <source>
        <dbReference type="SAM" id="MobiDB-lite"/>
    </source>
</evidence>
<feature type="region of interest" description="Disordered" evidence="1">
    <location>
        <begin position="229"/>
        <end position="264"/>
    </location>
</feature>
<sequence length="489" mass="54593">MRRAPFPDHRLGCRIFGRRCPLPERSPTLGLHHPLHLRLHLTRRHHLAVVSPHLHPELHLLHDEHLVHLLLRVHGPAQERQPRRDALQRRVPPAVRHESARRPVAQHVHLRRPALDHEASAIGPLQEPVWKQRAEVWLRQRLPRAHGQLVVDGARGAHHPEKPLLRPLEADGDLLQLPLGERAQAPEAEEHDAAVRLRVQPAEALVLHFPTAAGAGHQWPDAVDRWRGTAGHAQPVPQSAHRPRLQLHEGVDDDPVGRRHPMERLEDGHGCFGVAVNYSRQIRRLERRSARKGKCSIAASVYGSCVGVLVEAEVEEDGEVPGARGVGVVDGQPEFGRDVERVRAEHVDDERVDGGQRPEEVAERSVHGLEAVHHLEDVVLSATTVAGTRIRGRRRRQDVEGDGRVGGRGAGDHRGEVEGLEVEGRLHERHGDGDAVLDKDLGQLDHRHQVAGAEARVENHSFLHLASCTAHLELALAFLEGRGRWRVLH</sequence>
<evidence type="ECO:0000313" key="3">
    <source>
        <dbReference type="Proteomes" id="UP000000768"/>
    </source>
</evidence>
<dbReference type="EMBL" id="CM000764">
    <property type="protein sequence ID" value="OQU83461.1"/>
    <property type="molecule type" value="Genomic_DNA"/>
</dbReference>
<accession>A0A1Z5RIU2</accession>
<feature type="region of interest" description="Disordered" evidence="1">
    <location>
        <begin position="391"/>
        <end position="417"/>
    </location>
</feature>
<proteinExistence type="predicted"/>
<feature type="region of interest" description="Disordered" evidence="1">
    <location>
        <begin position="77"/>
        <end position="103"/>
    </location>
</feature>
<name>A0A1Z5RIU2_SORBI</name>
<reference evidence="3" key="2">
    <citation type="journal article" date="2018" name="Plant J.">
        <title>The Sorghum bicolor reference genome: improved assembly, gene annotations, a transcriptome atlas, and signatures of genome organization.</title>
        <authorList>
            <person name="McCormick R.F."/>
            <person name="Truong S.K."/>
            <person name="Sreedasyam A."/>
            <person name="Jenkins J."/>
            <person name="Shu S."/>
            <person name="Sims D."/>
            <person name="Kennedy M."/>
            <person name="Amirebrahimi M."/>
            <person name="Weers B.D."/>
            <person name="McKinley B."/>
            <person name="Mattison A."/>
            <person name="Morishige D.T."/>
            <person name="Grimwood J."/>
            <person name="Schmutz J."/>
            <person name="Mullet J.E."/>
        </authorList>
    </citation>
    <scope>NUCLEOTIDE SEQUENCE [LARGE SCALE GENOMIC DNA]</scope>
    <source>
        <strain evidence="3">cv. BTx623</strain>
    </source>
</reference>
<dbReference type="InParanoid" id="A0A1Z5RIU2"/>
<dbReference type="Gramene" id="OQU83461">
    <property type="protein sequence ID" value="OQU83461"/>
    <property type="gene ID" value="SORBI_3005G120101"/>
</dbReference>
<feature type="compositionally biased region" description="Basic and acidic residues" evidence="1">
    <location>
        <begin position="397"/>
        <end position="417"/>
    </location>
</feature>
<organism evidence="2 3">
    <name type="scientific">Sorghum bicolor</name>
    <name type="common">Sorghum</name>
    <name type="synonym">Sorghum vulgare</name>
    <dbReference type="NCBI Taxonomy" id="4558"/>
    <lineage>
        <taxon>Eukaryota</taxon>
        <taxon>Viridiplantae</taxon>
        <taxon>Streptophyta</taxon>
        <taxon>Embryophyta</taxon>
        <taxon>Tracheophyta</taxon>
        <taxon>Spermatophyta</taxon>
        <taxon>Magnoliopsida</taxon>
        <taxon>Liliopsida</taxon>
        <taxon>Poales</taxon>
        <taxon>Poaceae</taxon>
        <taxon>PACMAD clade</taxon>
        <taxon>Panicoideae</taxon>
        <taxon>Andropogonodae</taxon>
        <taxon>Andropogoneae</taxon>
        <taxon>Sorghinae</taxon>
        <taxon>Sorghum</taxon>
    </lineage>
</organism>
<reference evidence="2 3" key="1">
    <citation type="journal article" date="2009" name="Nature">
        <title>The Sorghum bicolor genome and the diversification of grasses.</title>
        <authorList>
            <person name="Paterson A.H."/>
            <person name="Bowers J.E."/>
            <person name="Bruggmann R."/>
            <person name="Dubchak I."/>
            <person name="Grimwood J."/>
            <person name="Gundlach H."/>
            <person name="Haberer G."/>
            <person name="Hellsten U."/>
            <person name="Mitros T."/>
            <person name="Poliakov A."/>
            <person name="Schmutz J."/>
            <person name="Spannagl M."/>
            <person name="Tang H."/>
            <person name="Wang X."/>
            <person name="Wicker T."/>
            <person name="Bharti A.K."/>
            <person name="Chapman J."/>
            <person name="Feltus F.A."/>
            <person name="Gowik U."/>
            <person name="Grigoriev I.V."/>
            <person name="Lyons E."/>
            <person name="Maher C.A."/>
            <person name="Martis M."/>
            <person name="Narechania A."/>
            <person name="Otillar R.P."/>
            <person name="Penning B.W."/>
            <person name="Salamov A.A."/>
            <person name="Wang Y."/>
            <person name="Zhang L."/>
            <person name="Carpita N.C."/>
            <person name="Freeling M."/>
            <person name="Gingle A.R."/>
            <person name="Hash C.T."/>
            <person name="Keller B."/>
            <person name="Klein P."/>
            <person name="Kresovich S."/>
            <person name="McCann M.C."/>
            <person name="Ming R."/>
            <person name="Peterson D.G."/>
            <person name="Mehboob-ur-Rahman"/>
            <person name="Ware D."/>
            <person name="Westhoff P."/>
            <person name="Mayer K.F."/>
            <person name="Messing J."/>
            <person name="Rokhsar D.S."/>
        </authorList>
    </citation>
    <scope>NUCLEOTIDE SEQUENCE [LARGE SCALE GENOMIC DNA]</scope>
    <source>
        <strain evidence="3">cv. BTx623</strain>
    </source>
</reference>
<dbReference type="AlphaFoldDB" id="A0A1Z5RIU2"/>